<protein>
    <recommendedName>
        <fullName evidence="4">FecR family protein</fullName>
    </recommendedName>
</protein>
<dbReference type="GO" id="GO:0016989">
    <property type="term" value="F:sigma factor antagonist activity"/>
    <property type="evidence" value="ECO:0007669"/>
    <property type="project" value="TreeGrafter"/>
</dbReference>
<dbReference type="AlphaFoldDB" id="A0A848GV83"/>
<evidence type="ECO:0000256" key="1">
    <source>
        <dbReference type="SAM" id="Phobius"/>
    </source>
</evidence>
<gene>
    <name evidence="2" type="ORF">HHL17_28860</name>
</gene>
<proteinExistence type="predicted"/>
<reference evidence="2 3" key="1">
    <citation type="submission" date="2020-04" db="EMBL/GenBank/DDBJ databases">
        <title>Chitinophaga sp. G-6-1-13 sp. nov., isolated from soil.</title>
        <authorList>
            <person name="Dahal R.H."/>
            <person name="Chaudhary D.K."/>
        </authorList>
    </citation>
    <scope>NUCLEOTIDE SEQUENCE [LARGE SCALE GENOMIC DNA]</scope>
    <source>
        <strain evidence="2 3">G-6-1-13</strain>
    </source>
</reference>
<organism evidence="2 3">
    <name type="scientific">Chitinophaga fulva</name>
    <dbReference type="NCBI Taxonomy" id="2728842"/>
    <lineage>
        <taxon>Bacteria</taxon>
        <taxon>Pseudomonadati</taxon>
        <taxon>Bacteroidota</taxon>
        <taxon>Chitinophagia</taxon>
        <taxon>Chitinophagales</taxon>
        <taxon>Chitinophagaceae</taxon>
        <taxon>Chitinophaga</taxon>
    </lineage>
</organism>
<evidence type="ECO:0000313" key="3">
    <source>
        <dbReference type="Proteomes" id="UP000583266"/>
    </source>
</evidence>
<dbReference type="RefSeq" id="WP_169228331.1">
    <property type="nucleotide sequence ID" value="NZ_JABBGC010000004.1"/>
</dbReference>
<keyword evidence="1" id="KW-0812">Transmembrane</keyword>
<keyword evidence="1" id="KW-0472">Membrane</keyword>
<sequence>MPAIDELIIRFIQSPHDPVLQEAIAAFVAESPEQARYVENKLAAWLTASGTPVVATTAVKTTALPAFLYTVKTWVAAAVLMVLVAVLLLCFRQTAPPRKMFAHVNNTGRVDSLRLPGGYIILNKNAAISFDSSDRQSVYAEVSKGDVFFDLNSNTSCTVLVPGDYRLETAAAAFHVHASAKGAKVFVTRGKIGISGKRPDTMMLTASMQGILEHQKAPARKKLASQAPLAWKTRQLAFRNVPAAEILDAVCSFYDIQIMIPPSAESRCAKKITINLNKKTEKETIALLQQSLSAHLVKDSVDTYYLTLK</sequence>
<accession>A0A848GV83</accession>
<dbReference type="EMBL" id="JABBGC010000004">
    <property type="protein sequence ID" value="NML41239.1"/>
    <property type="molecule type" value="Genomic_DNA"/>
</dbReference>
<evidence type="ECO:0008006" key="4">
    <source>
        <dbReference type="Google" id="ProtNLM"/>
    </source>
</evidence>
<dbReference type="PANTHER" id="PTHR30273:SF2">
    <property type="entry name" value="PROTEIN FECR"/>
    <property type="match status" value="1"/>
</dbReference>
<dbReference type="InterPro" id="IPR012373">
    <property type="entry name" value="Ferrdict_sens_TM"/>
</dbReference>
<keyword evidence="3" id="KW-1185">Reference proteome</keyword>
<dbReference type="Proteomes" id="UP000583266">
    <property type="component" value="Unassembled WGS sequence"/>
</dbReference>
<feature type="transmembrane region" description="Helical" evidence="1">
    <location>
        <begin position="74"/>
        <end position="91"/>
    </location>
</feature>
<evidence type="ECO:0000313" key="2">
    <source>
        <dbReference type="EMBL" id="NML41239.1"/>
    </source>
</evidence>
<keyword evidence="1" id="KW-1133">Transmembrane helix</keyword>
<comment type="caution">
    <text evidence="2">The sequence shown here is derived from an EMBL/GenBank/DDBJ whole genome shotgun (WGS) entry which is preliminary data.</text>
</comment>
<dbReference type="PANTHER" id="PTHR30273">
    <property type="entry name" value="PERIPLASMIC SIGNAL SENSOR AND SIGMA FACTOR ACTIVATOR FECR-RELATED"/>
    <property type="match status" value="1"/>
</dbReference>
<name>A0A848GV83_9BACT</name>